<dbReference type="EMBL" id="JADFUA010000001">
    <property type="protein sequence ID" value="MBE9608312.1"/>
    <property type="molecule type" value="Genomic_DNA"/>
</dbReference>
<keyword evidence="3" id="KW-1185">Reference proteome</keyword>
<dbReference type="SUPFAM" id="SSF52540">
    <property type="entry name" value="P-loop containing nucleoside triphosphate hydrolases"/>
    <property type="match status" value="1"/>
</dbReference>
<proteinExistence type="predicted"/>
<dbReference type="RefSeq" id="WP_194114805.1">
    <property type="nucleotide sequence ID" value="NZ_JADFUA010000001.1"/>
</dbReference>
<feature type="domain" description="OLD protein-like TOPRIM" evidence="1">
    <location>
        <begin position="378"/>
        <end position="442"/>
    </location>
</feature>
<dbReference type="InterPro" id="IPR027417">
    <property type="entry name" value="P-loop_NTPase"/>
</dbReference>
<dbReference type="CDD" id="cd01026">
    <property type="entry name" value="TOPRIM_OLD"/>
    <property type="match status" value="1"/>
</dbReference>
<name>A0A8J7FIA9_9NEIS</name>
<evidence type="ECO:0000259" key="1">
    <source>
        <dbReference type="Pfam" id="PF20469"/>
    </source>
</evidence>
<accession>A0A8J7FIA9</accession>
<dbReference type="PANTHER" id="PTHR32182:SF19">
    <property type="entry name" value="HOMOLOGY WITH RECF PROTEIN"/>
    <property type="match status" value="1"/>
</dbReference>
<dbReference type="Pfam" id="PF11398">
    <property type="entry name" value="DUF2813"/>
    <property type="match status" value="1"/>
</dbReference>
<organism evidence="2 3">
    <name type="scientific">Chitinilyticum piscinae</name>
    <dbReference type="NCBI Taxonomy" id="2866724"/>
    <lineage>
        <taxon>Bacteria</taxon>
        <taxon>Pseudomonadati</taxon>
        <taxon>Pseudomonadota</taxon>
        <taxon>Betaproteobacteria</taxon>
        <taxon>Neisseriales</taxon>
        <taxon>Chitinibacteraceae</taxon>
        <taxon>Chitinilyticum</taxon>
    </lineage>
</organism>
<dbReference type="Pfam" id="PF20469">
    <property type="entry name" value="OLD-like_TOPRIM"/>
    <property type="match status" value="1"/>
</dbReference>
<dbReference type="InterPro" id="IPR034139">
    <property type="entry name" value="TOPRIM_OLD"/>
</dbReference>
<reference evidence="2 3" key="1">
    <citation type="submission" date="2020-10" db="EMBL/GenBank/DDBJ databases">
        <title>The genome sequence of Chitinilyticum litopenaei 4Y14.</title>
        <authorList>
            <person name="Liu Y."/>
        </authorList>
    </citation>
    <scope>NUCLEOTIDE SEQUENCE [LARGE SCALE GENOMIC DNA]</scope>
    <source>
        <strain evidence="2 3">4Y14</strain>
    </source>
</reference>
<dbReference type="Proteomes" id="UP000604481">
    <property type="component" value="Unassembled WGS sequence"/>
</dbReference>
<dbReference type="GO" id="GO:0000731">
    <property type="term" value="P:DNA synthesis involved in DNA repair"/>
    <property type="evidence" value="ECO:0007669"/>
    <property type="project" value="TreeGrafter"/>
</dbReference>
<dbReference type="PANTHER" id="PTHR32182">
    <property type="entry name" value="DNA REPLICATION AND REPAIR PROTEIN RECF"/>
    <property type="match status" value="1"/>
</dbReference>
<dbReference type="InterPro" id="IPR022602">
    <property type="entry name" value="DUF2813"/>
</dbReference>
<sequence length="563" mass="62640">MQLHRIQIANFRGISQIDLTLDEDATALFGENNWGKTSLVVALSRCLGSEVREHGLFGLDDFHRVANNRASIAKRLHVTLWFRLRATESWLDPRLAALGWQDAEGNALLGLRFAAERFGHGECRSRRSFVGEDGSEILPADGNTLIDAVIRLHPALRFKDMMLTDWLEHPRLATNPPVAAPELPANDAVRAVFERILNLPHQLHPQELGQGLAAMQRLLGEHRQLLGERPPDQRTAEDIAAAPLSFRSEDSLIELAQRSGSGLRRVALLMLLGGLLAARGEHPLADDAEPILVMEDPETHLHPIQLALMWGLIEQLPLQKLVTTNSGELLASFPQQALRRLVRQPAHIEVYQLAATALSLADARKVAFHIRSNRASSMFARVWLLVEGETEFWLLPELARIAGVNFATEGIRCVEFAQTGLAPLIKFADHLGIRWHVLCDGDDAGQKYLQRSQAQLRGREQARHITALPSRDIEHFLWDEGYADVFRAAITPKTNGNPWHDAALARQEPPPDEEVINRALRYHSKPGMALEIAEAAEIKGREAIPALLLQLFATVQHLAADAT</sequence>
<dbReference type="AlphaFoldDB" id="A0A8J7FIA9"/>
<dbReference type="GO" id="GO:0006302">
    <property type="term" value="P:double-strand break repair"/>
    <property type="evidence" value="ECO:0007669"/>
    <property type="project" value="TreeGrafter"/>
</dbReference>
<evidence type="ECO:0000313" key="3">
    <source>
        <dbReference type="Proteomes" id="UP000604481"/>
    </source>
</evidence>
<evidence type="ECO:0000313" key="2">
    <source>
        <dbReference type="EMBL" id="MBE9608312.1"/>
    </source>
</evidence>
<gene>
    <name evidence="2" type="ORF">INR99_03025</name>
</gene>
<protein>
    <submittedName>
        <fullName evidence="2">DUF2813 domain-containing protein</fullName>
    </submittedName>
</protein>
<dbReference type="Gene3D" id="3.40.50.300">
    <property type="entry name" value="P-loop containing nucleotide triphosphate hydrolases"/>
    <property type="match status" value="1"/>
</dbReference>
<comment type="caution">
    <text evidence="2">The sequence shown here is derived from an EMBL/GenBank/DDBJ whole genome shotgun (WGS) entry which is preliminary data.</text>
</comment>